<name>Q3LVZ7_BIGNA</name>
<dbReference type="EMBL" id="DQ158858">
    <property type="protein sequence ID" value="ABA27369.1"/>
    <property type="molecule type" value="Genomic_DNA"/>
</dbReference>
<keyword evidence="1" id="KW-0542">Nucleomorph</keyword>
<geneLocation type="nucleomorph" evidence="1"/>
<proteinExistence type="predicted"/>
<sequence length="130" mass="15985">MNFKLDNIIKVNLYLSEYFIRCINNRLFYSIENKIIRKSLLIKKKYNYRRNGLTNVNRPEEIFTNIKLSMFGLALKEKKLNLVLRKIEFMIYLIKKTKFNDFYYFEKKNFIIFLNLQSKLLHYLNSEYVL</sequence>
<evidence type="ECO:0000313" key="1">
    <source>
        <dbReference type="EMBL" id="ABA27369.1"/>
    </source>
</evidence>
<dbReference type="AlphaFoldDB" id="Q3LVZ7"/>
<protein>
    <submittedName>
        <fullName evidence="1">Uncharacterized protein</fullName>
    </submittedName>
</protein>
<reference evidence="1 2" key="1">
    <citation type="journal article" date="2006" name="Proc. Natl. Acad. Sci. U.S.A.">
        <title>Complete nucleotide sequence of the chlorarachniophyte nucleomorph: nature's smallest nucleus.</title>
        <authorList>
            <person name="Gilson P.R."/>
            <person name="Su V."/>
            <person name="Slamovits C.H."/>
            <person name="Reith M.E."/>
            <person name="Keeling P.J."/>
            <person name="McFadden G.I."/>
        </authorList>
    </citation>
    <scope>NUCLEOTIDE SEQUENCE [LARGE SCALE GENOMIC DNA]</scope>
    <source>
        <strain evidence="2">CCMP621</strain>
    </source>
</reference>
<dbReference type="RefSeq" id="XP_001712981.1">
    <property type="nucleotide sequence ID" value="XM_001712929.1"/>
</dbReference>
<dbReference type="GeneID" id="5788301"/>
<evidence type="ECO:0000313" key="2">
    <source>
        <dbReference type="Proteomes" id="UP000243425"/>
    </source>
</evidence>
<organism evidence="1 2">
    <name type="scientific">Bigelowiella natans</name>
    <name type="common">Pedinomonas minutissima</name>
    <name type="synonym">Chlorarachnion sp. (strain CCMP621)</name>
    <dbReference type="NCBI Taxonomy" id="227086"/>
    <lineage>
        <taxon>Eukaryota</taxon>
        <taxon>Sar</taxon>
        <taxon>Rhizaria</taxon>
        <taxon>Cercozoa</taxon>
        <taxon>Chlorarachniophyceae</taxon>
        <taxon>Bigelowiella</taxon>
    </lineage>
</organism>
<accession>Q3LVZ7</accession>
<dbReference type="Proteomes" id="UP000243425">
    <property type="component" value="Nucleomorph 3"/>
</dbReference>